<gene>
    <name evidence="2" type="ORF">J5V96_07340</name>
</gene>
<keyword evidence="1" id="KW-0732">Signal</keyword>
<dbReference type="EMBL" id="JAGFOA010000002">
    <property type="protein sequence ID" value="MBO3663325.1"/>
    <property type="molecule type" value="Genomic_DNA"/>
</dbReference>
<name>A0A939QM98_9MICO</name>
<dbReference type="Proteomes" id="UP000680132">
    <property type="component" value="Unassembled WGS sequence"/>
</dbReference>
<reference evidence="2" key="1">
    <citation type="submission" date="2021-03" db="EMBL/GenBank/DDBJ databases">
        <title>Microbacterium sp. nov., a novel actinobacterium isolated from cow dung.</title>
        <authorList>
            <person name="Zhang L."/>
        </authorList>
    </citation>
    <scope>NUCLEOTIDE SEQUENCE</scope>
    <source>
        <strain evidence="2">NEAU-LLB</strain>
    </source>
</reference>
<keyword evidence="3" id="KW-1185">Reference proteome</keyword>
<protein>
    <submittedName>
        <fullName evidence="2">ABC transporter</fullName>
    </submittedName>
</protein>
<dbReference type="InterPro" id="IPR006311">
    <property type="entry name" value="TAT_signal"/>
</dbReference>
<sequence length="401" mass="40661">MSPRRPLLIVSGTLLLAALAGCSSTAGQGAASAAPEEPSAGHGAITGAAEVAEPPLQLVSINAQGAVGSLDLLDGSEAELGAIEAPRSTATDGRYVFAETDGAVTVIDSGVWTWDHVDHFHYYRSEPSILGEVPGEGPVSVSTGALSTAGATGLFFAGSGEAVLLDNAELSRGRIVETLRVRTGAPNGVIAPLGDGALVSDADGGLAFHDAAGGPVPGAPCTAPSGSITTRAGLVVGCEEGAVVARIERDEPVFETIPYPVGATAERAMSFDARKGRPTVAAVAGDRGFWLLDVRERAWQLIDTPVPLARVVASDDADGSVVALDESGRVHVYGASGEERAATAPLVEVAAGVTLSVDAQRAYLNDPAAGVVHEIAYADGARIARTLATPTVPTFFAEVGR</sequence>
<dbReference type="RefSeq" id="WP_208502188.1">
    <property type="nucleotide sequence ID" value="NZ_JAGFOA010000002.1"/>
</dbReference>
<dbReference type="PROSITE" id="PS51318">
    <property type="entry name" value="TAT"/>
    <property type="match status" value="1"/>
</dbReference>
<evidence type="ECO:0000313" key="3">
    <source>
        <dbReference type="Proteomes" id="UP000680132"/>
    </source>
</evidence>
<comment type="caution">
    <text evidence="2">The sequence shown here is derived from an EMBL/GenBank/DDBJ whole genome shotgun (WGS) entry which is preliminary data.</text>
</comment>
<accession>A0A939QM98</accession>
<dbReference type="AlphaFoldDB" id="A0A939QM98"/>
<dbReference type="SUPFAM" id="SSF63829">
    <property type="entry name" value="Calcium-dependent phosphotriesterase"/>
    <property type="match status" value="1"/>
</dbReference>
<proteinExistence type="predicted"/>
<feature type="chain" id="PRO_5039313009" evidence="1">
    <location>
        <begin position="27"/>
        <end position="401"/>
    </location>
</feature>
<dbReference type="PROSITE" id="PS51257">
    <property type="entry name" value="PROKAR_LIPOPROTEIN"/>
    <property type="match status" value="1"/>
</dbReference>
<evidence type="ECO:0000256" key="1">
    <source>
        <dbReference type="SAM" id="SignalP"/>
    </source>
</evidence>
<feature type="signal peptide" evidence="1">
    <location>
        <begin position="1"/>
        <end position="26"/>
    </location>
</feature>
<evidence type="ECO:0000313" key="2">
    <source>
        <dbReference type="EMBL" id="MBO3663325.1"/>
    </source>
</evidence>
<organism evidence="2 3">
    <name type="scientific">Microbacterium stercoris</name>
    <dbReference type="NCBI Taxonomy" id="2820289"/>
    <lineage>
        <taxon>Bacteria</taxon>
        <taxon>Bacillati</taxon>
        <taxon>Actinomycetota</taxon>
        <taxon>Actinomycetes</taxon>
        <taxon>Micrococcales</taxon>
        <taxon>Microbacteriaceae</taxon>
        <taxon>Microbacterium</taxon>
    </lineage>
</organism>